<gene>
    <name evidence="1" type="ORF">NGAL_HAMBI1145_39410</name>
</gene>
<evidence type="ECO:0000313" key="1">
    <source>
        <dbReference type="EMBL" id="CDZ37594.1"/>
    </source>
</evidence>
<evidence type="ECO:0000313" key="2">
    <source>
        <dbReference type="Proteomes" id="UP000046176"/>
    </source>
</evidence>
<sequence>MKSITMYMRLSGGTAIMASVSRTSMPAGMCFQAV</sequence>
<organism evidence="1 2">
    <name type="scientific">Neorhizobium galegae bv. officinalis</name>
    <dbReference type="NCBI Taxonomy" id="323656"/>
    <lineage>
        <taxon>Bacteria</taxon>
        <taxon>Pseudomonadati</taxon>
        <taxon>Pseudomonadota</taxon>
        <taxon>Alphaproteobacteria</taxon>
        <taxon>Hyphomicrobiales</taxon>
        <taxon>Rhizobiaceae</taxon>
        <taxon>Rhizobium/Agrobacterium group</taxon>
        <taxon>Neorhizobium</taxon>
    </lineage>
</organism>
<reference evidence="1 2" key="1">
    <citation type="submission" date="2014-08" db="EMBL/GenBank/DDBJ databases">
        <authorList>
            <person name="Chen Y.-H."/>
        </authorList>
    </citation>
    <scope>NUCLEOTIDE SEQUENCE [LARGE SCALE GENOMIC DNA]</scope>
</reference>
<protein>
    <submittedName>
        <fullName evidence="1">Uncharacterized protein</fullName>
    </submittedName>
</protein>
<dbReference type="Proteomes" id="UP000046176">
    <property type="component" value="Unassembled WGS sequence"/>
</dbReference>
<dbReference type="EMBL" id="CCRH01000011">
    <property type="protein sequence ID" value="CDZ37594.1"/>
    <property type="molecule type" value="Genomic_DNA"/>
</dbReference>
<name>A0A0T7FRJ2_NEOGA</name>
<dbReference type="AlphaFoldDB" id="A0A0T7FRJ2"/>
<accession>A0A0T7FRJ2</accession>
<proteinExistence type="predicted"/>